<sequence length="532" mass="56489">MTLNRFSKGNTLRGLALAGAALLPTLAPTAVAAEDVNLISSDGTINIVGEFVDFTENSYVIRTALGELRLSAARVRCEGAACPVIETTKAGLQFAGSDTVGLGIMPLLLEGYGGFLDAEVTATATGKENELLASMVGDGGFGDELGSYLVSSSGSSDAFRALLEKSAEIGMASRRITPNEARALRDSGAGNMVSPENEHIVAIDSIVVVTHPDNPVKRLTMVELAGIYSGQITNWSQVGGPDLPIKVIDRSSDSGTHAVFASNVLGDSDAPAAPNALVADDNNEVARLVNEDPAAIGYTGYAFQRGTKALTLVNECGLAMVPDAFSARTEEYALQRRLYLYNRADAASDQAKDFLSYAMSKDADEVVLKSGFIDLGVESRPQPLDGDRARQLLDPAADAYEGGLMREMLGTMVDYDRLSTTFRFRTGASKLDERAVIDMARLVEYLENKPENAKLMFVGFTDDIGAFDSNRTLSVARAEQVMTELQAFAGDKLAGVEMAAIGFGEIAPSACNSSDTGRAINRRVEVWIQSAG</sequence>
<dbReference type="EMBL" id="FORA01000012">
    <property type="protein sequence ID" value="SFJ88932.1"/>
    <property type="molecule type" value="Genomic_DNA"/>
</dbReference>
<dbReference type="InterPro" id="IPR024370">
    <property type="entry name" value="PBP_domain"/>
</dbReference>
<dbReference type="PANTHER" id="PTHR30570:SF1">
    <property type="entry name" value="PHOSPHATE-BINDING PROTEIN PSTS"/>
    <property type="match status" value="1"/>
</dbReference>
<dbReference type="Pfam" id="PF12849">
    <property type="entry name" value="PBP_like_2"/>
    <property type="match status" value="1"/>
</dbReference>
<proteinExistence type="predicted"/>
<dbReference type="STRING" id="390807.SAMN04488095_0059"/>
<feature type="domain" description="OmpA-like" evidence="4">
    <location>
        <begin position="411"/>
        <end position="532"/>
    </location>
</feature>
<dbReference type="SUPFAM" id="SSF53850">
    <property type="entry name" value="Periplasmic binding protein-like II"/>
    <property type="match status" value="1"/>
</dbReference>
<dbReference type="RefSeq" id="WP_092785179.1">
    <property type="nucleotide sequence ID" value="NZ_FORA01000012.1"/>
</dbReference>
<dbReference type="PANTHER" id="PTHR30570">
    <property type="entry name" value="PERIPLASMIC PHOSPHATE BINDING COMPONENT OF PHOSPHATE ABC TRANSPORTER"/>
    <property type="match status" value="1"/>
</dbReference>
<keyword evidence="1 3" id="KW-0732">Signal</keyword>
<dbReference type="Proteomes" id="UP000199110">
    <property type="component" value="Unassembled WGS sequence"/>
</dbReference>
<dbReference type="PROSITE" id="PS51123">
    <property type="entry name" value="OMPA_2"/>
    <property type="match status" value="1"/>
</dbReference>
<feature type="signal peptide" evidence="3">
    <location>
        <begin position="1"/>
        <end position="32"/>
    </location>
</feature>
<feature type="chain" id="PRO_5011549810" evidence="3">
    <location>
        <begin position="33"/>
        <end position="532"/>
    </location>
</feature>
<keyword evidence="6" id="KW-1185">Reference proteome</keyword>
<reference evidence="5 6" key="1">
    <citation type="submission" date="2016-10" db="EMBL/GenBank/DDBJ databases">
        <authorList>
            <person name="de Groot N.N."/>
        </authorList>
    </citation>
    <scope>NUCLEOTIDE SEQUENCE [LARGE SCALE GENOMIC DNA]</scope>
    <source>
        <strain evidence="5 6">DSM 19073</strain>
    </source>
</reference>
<evidence type="ECO:0000256" key="2">
    <source>
        <dbReference type="PROSITE-ProRule" id="PRU00473"/>
    </source>
</evidence>
<dbReference type="InterPro" id="IPR036737">
    <property type="entry name" value="OmpA-like_sf"/>
</dbReference>
<dbReference type="Gene3D" id="3.30.1330.60">
    <property type="entry name" value="OmpA-like domain"/>
    <property type="match status" value="1"/>
</dbReference>
<evidence type="ECO:0000259" key="4">
    <source>
        <dbReference type="PROSITE" id="PS51123"/>
    </source>
</evidence>
<dbReference type="AlphaFoldDB" id="A0A1I3V1C8"/>
<accession>A0A1I3V1C8</accession>
<dbReference type="InterPro" id="IPR050811">
    <property type="entry name" value="Phosphate_ABC_transporter"/>
</dbReference>
<organism evidence="5 6">
    <name type="scientific">Jannaschia pohangensis</name>
    <dbReference type="NCBI Taxonomy" id="390807"/>
    <lineage>
        <taxon>Bacteria</taxon>
        <taxon>Pseudomonadati</taxon>
        <taxon>Pseudomonadota</taxon>
        <taxon>Alphaproteobacteria</taxon>
        <taxon>Rhodobacterales</taxon>
        <taxon>Roseobacteraceae</taxon>
        <taxon>Jannaschia</taxon>
    </lineage>
</organism>
<evidence type="ECO:0000313" key="5">
    <source>
        <dbReference type="EMBL" id="SFJ88932.1"/>
    </source>
</evidence>
<evidence type="ECO:0000256" key="1">
    <source>
        <dbReference type="ARBA" id="ARBA00022729"/>
    </source>
</evidence>
<gene>
    <name evidence="5" type="ORF">SAMN04488095_0059</name>
</gene>
<dbReference type="InterPro" id="IPR006665">
    <property type="entry name" value="OmpA-like"/>
</dbReference>
<dbReference type="CDD" id="cd07185">
    <property type="entry name" value="OmpA_C-like"/>
    <property type="match status" value="1"/>
</dbReference>
<dbReference type="Pfam" id="PF00691">
    <property type="entry name" value="OmpA"/>
    <property type="match status" value="1"/>
</dbReference>
<dbReference type="Gene3D" id="3.40.190.10">
    <property type="entry name" value="Periplasmic binding protein-like II"/>
    <property type="match status" value="2"/>
</dbReference>
<name>A0A1I3V1C8_9RHOB</name>
<evidence type="ECO:0000256" key="3">
    <source>
        <dbReference type="SAM" id="SignalP"/>
    </source>
</evidence>
<dbReference type="GO" id="GO:0016020">
    <property type="term" value="C:membrane"/>
    <property type="evidence" value="ECO:0007669"/>
    <property type="project" value="UniProtKB-UniRule"/>
</dbReference>
<dbReference type="CDD" id="cd13566">
    <property type="entry name" value="PBP2_phosphate"/>
    <property type="match status" value="1"/>
</dbReference>
<dbReference type="SUPFAM" id="SSF103088">
    <property type="entry name" value="OmpA-like"/>
    <property type="match status" value="1"/>
</dbReference>
<dbReference type="OrthoDB" id="9790048at2"/>
<evidence type="ECO:0000313" key="6">
    <source>
        <dbReference type="Proteomes" id="UP000199110"/>
    </source>
</evidence>
<protein>
    <submittedName>
        <fullName evidence="5">Phosphate ABC transporter substrate-binding protein, PhoT family</fullName>
    </submittedName>
</protein>
<keyword evidence="2" id="KW-0472">Membrane</keyword>